<dbReference type="GO" id="GO:0008017">
    <property type="term" value="F:microtubule binding"/>
    <property type="evidence" value="ECO:0007669"/>
    <property type="project" value="TreeGrafter"/>
</dbReference>
<accession>A0A1Y1YWV1</accession>
<evidence type="ECO:0000313" key="3">
    <source>
        <dbReference type="EMBL" id="ORY02406.1"/>
    </source>
</evidence>
<dbReference type="PANTHER" id="PTHR31807">
    <property type="entry name" value="AUGMIN FAMILY MEMBER"/>
    <property type="match status" value="1"/>
</dbReference>
<feature type="compositionally biased region" description="Basic and acidic residues" evidence="2">
    <location>
        <begin position="40"/>
        <end position="50"/>
    </location>
</feature>
<dbReference type="InterPro" id="IPR007573">
    <property type="entry name" value="QWRF"/>
</dbReference>
<name>A0A1Y1YWV1_9FUNG</name>
<evidence type="ECO:0000313" key="4">
    <source>
        <dbReference type="Proteomes" id="UP000193498"/>
    </source>
</evidence>
<dbReference type="Pfam" id="PF04484">
    <property type="entry name" value="QWRF"/>
    <property type="match status" value="1"/>
</dbReference>
<sequence>MQGATSTATPQLKSLPKKEKETVKPARPPRLPPSSSDCPIPKKPEKKVDMKPPATVTRSTSLRPRQASDAALKPSGTFNRTPSLPRMRTTASAKAEPEASEPSPDTTRRTPVVSSSQAAEICFDDNEAEIEVLQARLLQWNFINAKATQAFEEQKHQVEAQFKTVYSHIIGLKYELNQSKDMLHSFDSKEKLEKVIATQMNLLNQINSRVEDFKENYLSLAAAAQATSEIMPVSGVFLEDMGLLYQEIRACDTAMQSILNGHEEQITKTTEMAQTIHNLWKNMQEIIAELNECNDLFKELSDIQKVESSHMLESILRA</sequence>
<proteinExistence type="inferred from homology"/>
<feature type="region of interest" description="Disordered" evidence="2">
    <location>
        <begin position="1"/>
        <end position="113"/>
    </location>
</feature>
<feature type="compositionally biased region" description="Polar residues" evidence="2">
    <location>
        <begin position="1"/>
        <end position="12"/>
    </location>
</feature>
<dbReference type="GO" id="GO:0005737">
    <property type="term" value="C:cytoplasm"/>
    <property type="evidence" value="ECO:0007669"/>
    <property type="project" value="TreeGrafter"/>
</dbReference>
<dbReference type="OrthoDB" id="5599902at2759"/>
<organism evidence="3 4">
    <name type="scientific">Basidiobolus meristosporus CBS 931.73</name>
    <dbReference type="NCBI Taxonomy" id="1314790"/>
    <lineage>
        <taxon>Eukaryota</taxon>
        <taxon>Fungi</taxon>
        <taxon>Fungi incertae sedis</taxon>
        <taxon>Zoopagomycota</taxon>
        <taxon>Entomophthoromycotina</taxon>
        <taxon>Basidiobolomycetes</taxon>
        <taxon>Basidiobolales</taxon>
        <taxon>Basidiobolaceae</taxon>
        <taxon>Basidiobolus</taxon>
    </lineage>
</organism>
<dbReference type="Proteomes" id="UP000193498">
    <property type="component" value="Unassembled WGS sequence"/>
</dbReference>
<dbReference type="EMBL" id="MCFE01000057">
    <property type="protein sequence ID" value="ORY02406.1"/>
    <property type="molecule type" value="Genomic_DNA"/>
</dbReference>
<protein>
    <submittedName>
        <fullName evidence="3">Uncharacterized protein</fullName>
    </submittedName>
</protein>
<keyword evidence="4" id="KW-1185">Reference proteome</keyword>
<comment type="caution">
    <text evidence="3">The sequence shown here is derived from an EMBL/GenBank/DDBJ whole genome shotgun (WGS) entry which is preliminary data.</text>
</comment>
<dbReference type="InParanoid" id="A0A1Y1YWV1"/>
<dbReference type="PANTHER" id="PTHR31807:SF37">
    <property type="entry name" value="HAUS AUGMIN-LIKE COMPLEX SUBUNIT 8"/>
    <property type="match status" value="1"/>
</dbReference>
<evidence type="ECO:0000256" key="2">
    <source>
        <dbReference type="SAM" id="MobiDB-lite"/>
    </source>
</evidence>
<dbReference type="AlphaFoldDB" id="A0A1Y1YWV1"/>
<dbReference type="GO" id="GO:0005880">
    <property type="term" value="C:nuclear microtubule"/>
    <property type="evidence" value="ECO:0007669"/>
    <property type="project" value="TreeGrafter"/>
</dbReference>
<dbReference type="STRING" id="1314790.A0A1Y1YWV1"/>
<dbReference type="GO" id="GO:0051225">
    <property type="term" value="P:spindle assembly"/>
    <property type="evidence" value="ECO:0007669"/>
    <property type="project" value="TreeGrafter"/>
</dbReference>
<feature type="compositionally biased region" description="Low complexity" evidence="2">
    <location>
        <begin position="89"/>
        <end position="105"/>
    </location>
</feature>
<reference evidence="3 4" key="1">
    <citation type="submission" date="2016-07" db="EMBL/GenBank/DDBJ databases">
        <title>Pervasive Adenine N6-methylation of Active Genes in Fungi.</title>
        <authorList>
            <consortium name="DOE Joint Genome Institute"/>
            <person name="Mondo S.J."/>
            <person name="Dannebaum R.O."/>
            <person name="Kuo R.C."/>
            <person name="Labutti K."/>
            <person name="Haridas S."/>
            <person name="Kuo A."/>
            <person name="Salamov A."/>
            <person name="Ahrendt S.R."/>
            <person name="Lipzen A."/>
            <person name="Sullivan W."/>
            <person name="Andreopoulos W.B."/>
            <person name="Clum A."/>
            <person name="Lindquist E."/>
            <person name="Daum C."/>
            <person name="Ramamoorthy G.K."/>
            <person name="Gryganskyi A."/>
            <person name="Culley D."/>
            <person name="Magnuson J.K."/>
            <person name="James T.Y."/>
            <person name="O'Malley M.A."/>
            <person name="Stajich J.E."/>
            <person name="Spatafora J.W."/>
            <person name="Visel A."/>
            <person name="Grigoriev I.V."/>
        </authorList>
    </citation>
    <scope>NUCLEOTIDE SEQUENCE [LARGE SCALE GENOMIC DNA]</scope>
    <source>
        <strain evidence="3 4">CBS 931.73</strain>
    </source>
</reference>
<gene>
    <name evidence="3" type="ORF">K493DRAFT_334628</name>
</gene>
<comment type="similarity">
    <text evidence="1">Belongs to the QWRF family.</text>
</comment>
<evidence type="ECO:0000256" key="1">
    <source>
        <dbReference type="ARBA" id="ARBA00010016"/>
    </source>
</evidence>